<feature type="disulfide bond" evidence="6">
    <location>
        <begin position="137"/>
        <end position="147"/>
    </location>
</feature>
<evidence type="ECO:0000256" key="3">
    <source>
        <dbReference type="ARBA" id="ARBA00022801"/>
    </source>
</evidence>
<dbReference type="CDD" id="cd21112">
    <property type="entry name" value="alphaLP-like"/>
    <property type="match status" value="1"/>
</dbReference>
<proteinExistence type="inferred from homology"/>
<feature type="signal peptide" evidence="7">
    <location>
        <begin position="1"/>
        <end position="26"/>
    </location>
</feature>
<feature type="disulfide bond" evidence="6">
    <location>
        <begin position="51"/>
        <end position="71"/>
    </location>
</feature>
<evidence type="ECO:0008006" key="10">
    <source>
        <dbReference type="Google" id="ProtNLM"/>
    </source>
</evidence>
<keyword evidence="9" id="KW-1185">Reference proteome</keyword>
<keyword evidence="7" id="KW-0732">Signal</keyword>
<dbReference type="PRINTS" id="PR00861">
    <property type="entry name" value="ALYTICPTASE"/>
</dbReference>
<evidence type="ECO:0000313" key="8">
    <source>
        <dbReference type="EMBL" id="TDD72204.1"/>
    </source>
</evidence>
<accession>A0A4R5AME7</accession>
<dbReference type="SUPFAM" id="SSF50494">
    <property type="entry name" value="Trypsin-like serine proteases"/>
    <property type="match status" value="1"/>
</dbReference>
<keyword evidence="3" id="KW-0378">Hydrolase</keyword>
<reference evidence="8 9" key="1">
    <citation type="submission" date="2019-03" db="EMBL/GenBank/DDBJ databases">
        <title>Draft genome sequences of novel Actinobacteria.</title>
        <authorList>
            <person name="Sahin N."/>
            <person name="Ay H."/>
            <person name="Saygin H."/>
        </authorList>
    </citation>
    <scope>NUCLEOTIDE SEQUENCE [LARGE SCALE GENOMIC DNA]</scope>
    <source>
        <strain evidence="8 9">DSM 45941</strain>
    </source>
</reference>
<evidence type="ECO:0000256" key="4">
    <source>
        <dbReference type="ARBA" id="ARBA00022825"/>
    </source>
</evidence>
<evidence type="ECO:0000256" key="1">
    <source>
        <dbReference type="ARBA" id="ARBA00007664"/>
    </source>
</evidence>
<keyword evidence="5 6" id="KW-1015">Disulfide bond</keyword>
<organism evidence="8 9">
    <name type="scientific">Actinomadura darangshiensis</name>
    <dbReference type="NCBI Taxonomy" id="705336"/>
    <lineage>
        <taxon>Bacteria</taxon>
        <taxon>Bacillati</taxon>
        <taxon>Actinomycetota</taxon>
        <taxon>Actinomycetes</taxon>
        <taxon>Streptosporangiales</taxon>
        <taxon>Thermomonosporaceae</taxon>
        <taxon>Actinomadura</taxon>
    </lineage>
</organism>
<dbReference type="InterPro" id="IPR043504">
    <property type="entry name" value="Peptidase_S1_PA_chymotrypsin"/>
</dbReference>
<protein>
    <recommendedName>
        <fullName evidence="10">Streptogrisin B</fullName>
    </recommendedName>
</protein>
<feature type="chain" id="PRO_5020560421" description="Streptogrisin B" evidence="7">
    <location>
        <begin position="27"/>
        <end position="224"/>
    </location>
</feature>
<dbReference type="InterPro" id="IPR001316">
    <property type="entry name" value="Pept_S1A_streptogrisin"/>
</dbReference>
<dbReference type="Gene3D" id="2.40.10.10">
    <property type="entry name" value="Trypsin-like serine proteases"/>
    <property type="match status" value="2"/>
</dbReference>
<evidence type="ECO:0000256" key="2">
    <source>
        <dbReference type="ARBA" id="ARBA00022670"/>
    </source>
</evidence>
<dbReference type="EMBL" id="SMKY01000208">
    <property type="protein sequence ID" value="TDD72204.1"/>
    <property type="molecule type" value="Genomic_DNA"/>
</dbReference>
<comment type="similarity">
    <text evidence="1">Belongs to the peptidase S1 family.</text>
</comment>
<dbReference type="RefSeq" id="WP_132201577.1">
    <property type="nucleotide sequence ID" value="NZ_SMKY01000208.1"/>
</dbReference>
<dbReference type="Proteomes" id="UP000295578">
    <property type="component" value="Unassembled WGS sequence"/>
</dbReference>
<dbReference type="AlphaFoldDB" id="A0A4R5AME7"/>
<dbReference type="OrthoDB" id="8781117at2"/>
<gene>
    <name evidence="8" type="ORF">E1293_32900</name>
</gene>
<feature type="disulfide bond" evidence="6">
    <location>
        <begin position="173"/>
        <end position="201"/>
    </location>
</feature>
<evidence type="ECO:0000256" key="6">
    <source>
        <dbReference type="PIRSR" id="PIRSR001134-2"/>
    </source>
</evidence>
<dbReference type="InterPro" id="IPR009003">
    <property type="entry name" value="Peptidase_S1_PA"/>
</dbReference>
<evidence type="ECO:0000313" key="9">
    <source>
        <dbReference type="Proteomes" id="UP000295578"/>
    </source>
</evidence>
<keyword evidence="2" id="KW-0645">Protease</keyword>
<evidence type="ECO:0000256" key="7">
    <source>
        <dbReference type="SAM" id="SignalP"/>
    </source>
</evidence>
<dbReference type="GO" id="GO:0006508">
    <property type="term" value="P:proteolysis"/>
    <property type="evidence" value="ECO:0007669"/>
    <property type="project" value="UniProtKB-KW"/>
</dbReference>
<name>A0A4R5AME7_9ACTN</name>
<dbReference type="GO" id="GO:0004252">
    <property type="term" value="F:serine-type endopeptidase activity"/>
    <property type="evidence" value="ECO:0007669"/>
    <property type="project" value="InterPro"/>
</dbReference>
<evidence type="ECO:0000256" key="5">
    <source>
        <dbReference type="ARBA" id="ARBA00023157"/>
    </source>
</evidence>
<dbReference type="PIRSF" id="PIRSF001134">
    <property type="entry name" value="Streptogrisin"/>
    <property type="match status" value="1"/>
</dbReference>
<comment type="caution">
    <text evidence="8">The sequence shown here is derived from an EMBL/GenBank/DDBJ whole genome shotgun (WGS) entry which is preliminary data.</text>
</comment>
<keyword evidence="4" id="KW-0720">Serine protease</keyword>
<sequence length="224" mass="22396">MRLRYPAILVAGVMAVLVALAPGATASPLRPAAAPGGEGGQAIYGGNGVRCTLGFNVRQSDTYYFLTAGGCAQPGLTLYADPGLTVRLGTVVGVTNVNVALVRYVEPQVERAGSVLLYPGHQDITSAGAPSVGQRICRSGPTTGLHCGSVTAINVTVQFPEGTVTGLASTTVCTEPGDTPGAPYFSGSVAVGLGIGGVGDCTSGGSSFMQPIGQVLSAFGVSVY</sequence>